<sequence>MKPNTIAFALIFCAATAAAQPSAEQKVFGTPGAATGTAAAKTPQPQAASKTVTPAVKTAKTANKLPPQAQAKQMYDRFNAGDLLYASKLKDAANAGNPWAALQYGFLAHRGRLPGQKGVNLALAHKAYMKAVRQGGTLTGNHLAAYNLGLIYYYGGNGFAKDGREALKWFGLANQSYREFKKSQGATFWPAALYSAQILENGYGGVKADKAAARVHWQAAARANDPAALYGLAHSVAPENPFVAIASFKKAADRWHVPSMLALAKWYSTNDRLHQADPVQAAAWLQTAAMVDRRYSAQAAGYSRRLNAKQQQTASSKAAQWFKSRGMKPPVHDYSAPLNEDPAAR</sequence>
<dbReference type="InterPro" id="IPR011990">
    <property type="entry name" value="TPR-like_helical_dom_sf"/>
</dbReference>
<dbReference type="RefSeq" id="WP_085415835.1">
    <property type="nucleotide sequence ID" value="NZ_CAUJPY010000007.1"/>
</dbReference>
<dbReference type="SMART" id="SM00671">
    <property type="entry name" value="SEL1"/>
    <property type="match status" value="4"/>
</dbReference>
<dbReference type="STRING" id="493.BWD07_02680"/>
<feature type="chain" id="PRO_5030037549" evidence="2">
    <location>
        <begin position="20"/>
        <end position="345"/>
    </location>
</feature>
<protein>
    <submittedName>
        <fullName evidence="3">Polar organelle development protein</fullName>
    </submittedName>
</protein>
<feature type="region of interest" description="Disordered" evidence="1">
    <location>
        <begin position="306"/>
        <end position="345"/>
    </location>
</feature>
<feature type="signal peptide" evidence="2">
    <location>
        <begin position="1"/>
        <end position="19"/>
    </location>
</feature>
<feature type="compositionally biased region" description="Low complexity" evidence="1">
    <location>
        <begin position="308"/>
        <end position="320"/>
    </location>
</feature>
<name>A0A1X3CZY0_9NEIS</name>
<dbReference type="OrthoDB" id="5365194at2"/>
<dbReference type="SUPFAM" id="SSF81901">
    <property type="entry name" value="HCP-like"/>
    <property type="match status" value="1"/>
</dbReference>
<evidence type="ECO:0000313" key="3">
    <source>
        <dbReference type="EMBL" id="VEF02476.1"/>
    </source>
</evidence>
<dbReference type="AlphaFoldDB" id="A0A1X3CZY0"/>
<evidence type="ECO:0000256" key="2">
    <source>
        <dbReference type="SAM" id="SignalP"/>
    </source>
</evidence>
<dbReference type="PANTHER" id="PTHR11102:SF160">
    <property type="entry name" value="ERAD-ASSOCIATED E3 UBIQUITIN-PROTEIN LIGASE COMPONENT HRD3"/>
    <property type="match status" value="1"/>
</dbReference>
<dbReference type="EMBL" id="LR134313">
    <property type="protein sequence ID" value="VEF02476.1"/>
    <property type="molecule type" value="Genomic_DNA"/>
</dbReference>
<proteinExistence type="predicted"/>
<keyword evidence="4" id="KW-1185">Reference proteome</keyword>
<gene>
    <name evidence="3" type="primary">podJ</name>
    <name evidence="3" type="ORF">NCTC10296_01812</name>
</gene>
<dbReference type="InterPro" id="IPR006597">
    <property type="entry name" value="Sel1-like"/>
</dbReference>
<evidence type="ECO:0000256" key="1">
    <source>
        <dbReference type="SAM" id="MobiDB-lite"/>
    </source>
</evidence>
<dbReference type="InterPro" id="IPR050767">
    <property type="entry name" value="Sel1_AlgK"/>
</dbReference>
<dbReference type="KEGG" id="nci:NCTC10296_01812"/>
<feature type="region of interest" description="Disordered" evidence="1">
    <location>
        <begin position="34"/>
        <end position="55"/>
    </location>
</feature>
<accession>A0A1X3CZY0</accession>
<dbReference type="Gene3D" id="1.25.40.10">
    <property type="entry name" value="Tetratricopeptide repeat domain"/>
    <property type="match status" value="1"/>
</dbReference>
<organism evidence="3 4">
    <name type="scientific">Neisseria canis</name>
    <dbReference type="NCBI Taxonomy" id="493"/>
    <lineage>
        <taxon>Bacteria</taxon>
        <taxon>Pseudomonadati</taxon>
        <taxon>Pseudomonadota</taxon>
        <taxon>Betaproteobacteria</taxon>
        <taxon>Neisseriales</taxon>
        <taxon>Neisseriaceae</taxon>
        <taxon>Neisseria</taxon>
    </lineage>
</organism>
<evidence type="ECO:0000313" key="4">
    <source>
        <dbReference type="Proteomes" id="UP000279284"/>
    </source>
</evidence>
<dbReference type="Proteomes" id="UP000279284">
    <property type="component" value="Chromosome"/>
</dbReference>
<reference evidence="3 4" key="1">
    <citation type="submission" date="2018-12" db="EMBL/GenBank/DDBJ databases">
        <authorList>
            <consortium name="Pathogen Informatics"/>
        </authorList>
    </citation>
    <scope>NUCLEOTIDE SEQUENCE [LARGE SCALE GENOMIC DNA]</scope>
    <source>
        <strain evidence="3 4">NCTC10296</strain>
    </source>
</reference>
<dbReference type="Pfam" id="PF08238">
    <property type="entry name" value="Sel1"/>
    <property type="match status" value="3"/>
</dbReference>
<keyword evidence="2" id="KW-0732">Signal</keyword>
<dbReference type="PANTHER" id="PTHR11102">
    <property type="entry name" value="SEL-1-LIKE PROTEIN"/>
    <property type="match status" value="1"/>
</dbReference>